<evidence type="ECO:0000256" key="2">
    <source>
        <dbReference type="ARBA" id="ARBA00023242"/>
    </source>
</evidence>
<dbReference type="SUPFAM" id="SSF54160">
    <property type="entry name" value="Chromo domain-like"/>
    <property type="match status" value="2"/>
</dbReference>
<comment type="subcellular location">
    <subcellularLocation>
        <location evidence="1">Nucleus</location>
    </subcellularLocation>
</comment>
<dbReference type="InterPro" id="IPR051219">
    <property type="entry name" value="Heterochromatin_chromo-domain"/>
</dbReference>
<dbReference type="Proteomes" id="UP001497623">
    <property type="component" value="Unassembled WGS sequence"/>
</dbReference>
<feature type="domain" description="Chromo" evidence="3">
    <location>
        <begin position="99"/>
        <end position="146"/>
    </location>
</feature>
<dbReference type="InterPro" id="IPR016197">
    <property type="entry name" value="Chromo-like_dom_sf"/>
</dbReference>
<reference evidence="4 5" key="1">
    <citation type="submission" date="2024-05" db="EMBL/GenBank/DDBJ databases">
        <authorList>
            <person name="Wallberg A."/>
        </authorList>
    </citation>
    <scope>NUCLEOTIDE SEQUENCE [LARGE SCALE GENOMIC DNA]</scope>
</reference>
<dbReference type="InterPro" id="IPR017984">
    <property type="entry name" value="Chromo_dom_subgr"/>
</dbReference>
<proteinExistence type="predicted"/>
<name>A0AAV2SQA8_MEGNR</name>
<dbReference type="PROSITE" id="PS50013">
    <property type="entry name" value="CHROMO_2"/>
    <property type="match status" value="2"/>
</dbReference>
<evidence type="ECO:0000259" key="3">
    <source>
        <dbReference type="PROSITE" id="PS50013"/>
    </source>
</evidence>
<dbReference type="PANTHER" id="PTHR22812">
    <property type="entry name" value="CHROMOBOX PROTEIN"/>
    <property type="match status" value="1"/>
</dbReference>
<keyword evidence="5" id="KW-1185">Reference proteome</keyword>
<feature type="domain" description="Chromo" evidence="3">
    <location>
        <begin position="38"/>
        <end position="98"/>
    </location>
</feature>
<feature type="non-terminal residue" evidence="4">
    <location>
        <position position="181"/>
    </location>
</feature>
<protein>
    <recommendedName>
        <fullName evidence="3">Chromo domain-containing protein</fullName>
    </recommendedName>
</protein>
<keyword evidence="2" id="KW-0539">Nucleus</keyword>
<dbReference type="InterPro" id="IPR023780">
    <property type="entry name" value="Chromo_domain"/>
</dbReference>
<dbReference type="PRINTS" id="PR00504">
    <property type="entry name" value="CHROMODOMAIN"/>
</dbReference>
<dbReference type="Gene3D" id="2.40.50.40">
    <property type="match status" value="2"/>
</dbReference>
<organism evidence="4 5">
    <name type="scientific">Meganyctiphanes norvegica</name>
    <name type="common">Northern krill</name>
    <name type="synonym">Thysanopoda norvegica</name>
    <dbReference type="NCBI Taxonomy" id="48144"/>
    <lineage>
        <taxon>Eukaryota</taxon>
        <taxon>Metazoa</taxon>
        <taxon>Ecdysozoa</taxon>
        <taxon>Arthropoda</taxon>
        <taxon>Crustacea</taxon>
        <taxon>Multicrustacea</taxon>
        <taxon>Malacostraca</taxon>
        <taxon>Eumalacostraca</taxon>
        <taxon>Eucarida</taxon>
        <taxon>Euphausiacea</taxon>
        <taxon>Euphausiidae</taxon>
        <taxon>Meganyctiphanes</taxon>
    </lineage>
</organism>
<dbReference type="InterPro" id="IPR000953">
    <property type="entry name" value="Chromo/chromo_shadow_dom"/>
</dbReference>
<dbReference type="GO" id="GO:0005634">
    <property type="term" value="C:nucleus"/>
    <property type="evidence" value="ECO:0007669"/>
    <property type="project" value="UniProtKB-SubCell"/>
</dbReference>
<evidence type="ECO:0000313" key="4">
    <source>
        <dbReference type="EMBL" id="CAL4226028.1"/>
    </source>
</evidence>
<evidence type="ECO:0000256" key="1">
    <source>
        <dbReference type="ARBA" id="ARBA00004123"/>
    </source>
</evidence>
<gene>
    <name evidence="4" type="ORF">MNOR_LOCUS39428</name>
</gene>
<evidence type="ECO:0000313" key="5">
    <source>
        <dbReference type="Proteomes" id="UP001497623"/>
    </source>
</evidence>
<dbReference type="Pfam" id="PF00385">
    <property type="entry name" value="Chromo"/>
    <property type="match status" value="2"/>
</dbReference>
<comment type="caution">
    <text evidence="4">The sequence shown here is derived from an EMBL/GenBank/DDBJ whole genome shotgun (WGS) entry which is preliminary data.</text>
</comment>
<dbReference type="CDD" id="cd00024">
    <property type="entry name" value="CD_CSD"/>
    <property type="match status" value="2"/>
</dbReference>
<dbReference type="GO" id="GO:0005694">
    <property type="term" value="C:chromosome"/>
    <property type="evidence" value="ECO:0007669"/>
    <property type="project" value="UniProtKB-ARBA"/>
</dbReference>
<accession>A0AAV2SQA8</accession>
<dbReference type="SMART" id="SM00298">
    <property type="entry name" value="CHROMO"/>
    <property type="match status" value="2"/>
</dbReference>
<sequence>MPKTVKRKKTTVTTDKNRQYRRQRIKEQLLANYVNKTQGITAIIGQRDNEGVEEYKVRWGGKYCRVTFDSWVPKEKLECPELIKNYHETLEEMLNQKDYDVEKVIDERVVDGKKEYLVKWEEWGPAFNTWEPEEHLEGCDEVLKFYTDWRDKSGYWVLPDITSKGQVALFQITSKGQVFHP</sequence>
<dbReference type="AlphaFoldDB" id="A0AAV2SQA8"/>
<dbReference type="EMBL" id="CAXKWB010102451">
    <property type="protein sequence ID" value="CAL4226028.1"/>
    <property type="molecule type" value="Genomic_DNA"/>
</dbReference>